<gene>
    <name evidence="2" type="ORF">A3E44_04845</name>
</gene>
<feature type="region of interest" description="Disordered" evidence="1">
    <location>
        <begin position="25"/>
        <end position="49"/>
    </location>
</feature>
<evidence type="ECO:0000313" key="2">
    <source>
        <dbReference type="EMBL" id="OGM55564.1"/>
    </source>
</evidence>
<dbReference type="EMBL" id="MGGW01000001">
    <property type="protein sequence ID" value="OGM55564.1"/>
    <property type="molecule type" value="Genomic_DNA"/>
</dbReference>
<reference evidence="2 3" key="1">
    <citation type="journal article" date="2016" name="Nat. Commun.">
        <title>Thousands of microbial genomes shed light on interconnected biogeochemical processes in an aquifer system.</title>
        <authorList>
            <person name="Anantharaman K."/>
            <person name="Brown C.T."/>
            <person name="Hug L.A."/>
            <person name="Sharon I."/>
            <person name="Castelle C.J."/>
            <person name="Probst A.J."/>
            <person name="Thomas B.C."/>
            <person name="Singh A."/>
            <person name="Wilkins M.J."/>
            <person name="Karaoz U."/>
            <person name="Brodie E.L."/>
            <person name="Williams K.H."/>
            <person name="Hubbard S.S."/>
            <person name="Banfield J.F."/>
        </authorList>
    </citation>
    <scope>NUCLEOTIDE SEQUENCE [LARGE SCALE GENOMIC DNA]</scope>
</reference>
<dbReference type="Proteomes" id="UP000178603">
    <property type="component" value="Unassembled WGS sequence"/>
</dbReference>
<evidence type="ECO:0000313" key="3">
    <source>
        <dbReference type="Proteomes" id="UP000178603"/>
    </source>
</evidence>
<name>A0A1F8AUX6_9BACT</name>
<evidence type="ECO:0000256" key="1">
    <source>
        <dbReference type="SAM" id="MobiDB-lite"/>
    </source>
</evidence>
<dbReference type="AlphaFoldDB" id="A0A1F8AUX6"/>
<sequence length="100" mass="11674">MITDNDVAKIRKALKPDFDRMVTKSDLDQLRQDTKSDLDQLRQDTKSDLDQTEKNIKKYVHEGVDAVVDGIDNILRDYQFDSRIQKLEKIHPGGRHHQID</sequence>
<accession>A0A1F8AUX6</accession>
<proteinExistence type="predicted"/>
<comment type="caution">
    <text evidence="2">The sequence shown here is derived from an EMBL/GenBank/DDBJ whole genome shotgun (WGS) entry which is preliminary data.</text>
</comment>
<organism evidence="2 3">
    <name type="scientific">Candidatus Woesebacteria bacterium RIFCSPHIGHO2_12_FULL_41_24</name>
    <dbReference type="NCBI Taxonomy" id="1802510"/>
    <lineage>
        <taxon>Bacteria</taxon>
        <taxon>Candidatus Woeseibacteriota</taxon>
    </lineage>
</organism>
<protein>
    <submittedName>
        <fullName evidence="2">Uncharacterized protein</fullName>
    </submittedName>
</protein>